<dbReference type="AlphaFoldDB" id="A0AAQ4FDI6"/>
<protein>
    <submittedName>
        <fullName evidence="1">Uncharacterized protein</fullName>
    </submittedName>
</protein>
<reference evidence="1 2" key="1">
    <citation type="journal article" date="2023" name="Arcadia Sci">
        <title>De novo assembly of a long-read Amblyomma americanum tick genome.</title>
        <authorList>
            <person name="Chou S."/>
            <person name="Poskanzer K.E."/>
            <person name="Rollins M."/>
            <person name="Thuy-Boun P.S."/>
        </authorList>
    </citation>
    <scope>NUCLEOTIDE SEQUENCE [LARGE SCALE GENOMIC DNA]</scope>
    <source>
        <strain evidence="1">F_SG_1</strain>
        <tissue evidence="1">Salivary glands</tissue>
    </source>
</reference>
<evidence type="ECO:0000313" key="2">
    <source>
        <dbReference type="Proteomes" id="UP001321473"/>
    </source>
</evidence>
<evidence type="ECO:0000313" key="1">
    <source>
        <dbReference type="EMBL" id="KAK8784801.1"/>
    </source>
</evidence>
<name>A0AAQ4FDI6_AMBAM</name>
<comment type="caution">
    <text evidence="1">The sequence shown here is derived from an EMBL/GenBank/DDBJ whole genome shotgun (WGS) entry which is preliminary data.</text>
</comment>
<gene>
    <name evidence="1" type="ORF">V5799_008835</name>
</gene>
<proteinExistence type="predicted"/>
<dbReference type="EMBL" id="JARKHS020004252">
    <property type="protein sequence ID" value="KAK8784801.1"/>
    <property type="molecule type" value="Genomic_DNA"/>
</dbReference>
<keyword evidence="2" id="KW-1185">Reference proteome</keyword>
<organism evidence="1 2">
    <name type="scientific">Amblyomma americanum</name>
    <name type="common">Lone star tick</name>
    <dbReference type="NCBI Taxonomy" id="6943"/>
    <lineage>
        <taxon>Eukaryota</taxon>
        <taxon>Metazoa</taxon>
        <taxon>Ecdysozoa</taxon>
        <taxon>Arthropoda</taxon>
        <taxon>Chelicerata</taxon>
        <taxon>Arachnida</taxon>
        <taxon>Acari</taxon>
        <taxon>Parasitiformes</taxon>
        <taxon>Ixodida</taxon>
        <taxon>Ixodoidea</taxon>
        <taxon>Ixodidae</taxon>
        <taxon>Amblyomminae</taxon>
        <taxon>Amblyomma</taxon>
    </lineage>
</organism>
<sequence>MGFKMSEYVGVLDFLEVLVFIADVGEEEMNSTIFKEGSCQDNRNVSFQKQNMLALDDMFSYSDGGCTSPYDNRIRRRVRVLIKNVE</sequence>
<dbReference type="Proteomes" id="UP001321473">
    <property type="component" value="Unassembled WGS sequence"/>
</dbReference>
<accession>A0AAQ4FDI6</accession>